<comment type="caution">
    <text evidence="6">The sequence shown here is derived from an EMBL/GenBank/DDBJ whole genome shotgun (WGS) entry which is preliminary data.</text>
</comment>
<keyword evidence="4" id="KW-0342">GTP-binding</keyword>
<evidence type="ECO:0000256" key="1">
    <source>
        <dbReference type="ARBA" id="ARBA00022741"/>
    </source>
</evidence>
<evidence type="ECO:0000313" key="7">
    <source>
        <dbReference type="Proteomes" id="UP000614350"/>
    </source>
</evidence>
<organism evidence="6 7">
    <name type="scientific">Vespula vulgaris</name>
    <name type="common">Yellow jacket</name>
    <name type="synonym">Wasp</name>
    <dbReference type="NCBI Taxonomy" id="7454"/>
    <lineage>
        <taxon>Eukaryota</taxon>
        <taxon>Metazoa</taxon>
        <taxon>Ecdysozoa</taxon>
        <taxon>Arthropoda</taxon>
        <taxon>Hexapoda</taxon>
        <taxon>Insecta</taxon>
        <taxon>Pterygota</taxon>
        <taxon>Neoptera</taxon>
        <taxon>Endopterygota</taxon>
        <taxon>Hymenoptera</taxon>
        <taxon>Apocrita</taxon>
        <taxon>Aculeata</taxon>
        <taxon>Vespoidea</taxon>
        <taxon>Vespidae</taxon>
        <taxon>Vespinae</taxon>
        <taxon>Vespula</taxon>
    </lineage>
</organism>
<keyword evidence="3" id="KW-0496">Mitochondrion</keyword>
<dbReference type="GO" id="GO:0032790">
    <property type="term" value="P:ribosome disassembly"/>
    <property type="evidence" value="ECO:0007669"/>
    <property type="project" value="TreeGrafter"/>
</dbReference>
<dbReference type="SMART" id="SM00838">
    <property type="entry name" value="EFG_C"/>
    <property type="match status" value="1"/>
</dbReference>
<dbReference type="FunFam" id="3.30.70.240:FF:000001">
    <property type="entry name" value="Elongation factor G"/>
    <property type="match status" value="1"/>
</dbReference>
<name>A0A834J721_VESVU</name>
<dbReference type="PANTHER" id="PTHR43261:SF1">
    <property type="entry name" value="RIBOSOME-RELEASING FACTOR 2, MITOCHONDRIAL"/>
    <property type="match status" value="1"/>
</dbReference>
<proteinExistence type="predicted"/>
<keyword evidence="7" id="KW-1185">Reference proteome</keyword>
<evidence type="ECO:0000259" key="5">
    <source>
        <dbReference type="SMART" id="SM00838"/>
    </source>
</evidence>
<dbReference type="EMBL" id="JACSEA010000018">
    <property type="protein sequence ID" value="KAF7382883.1"/>
    <property type="molecule type" value="Genomic_DNA"/>
</dbReference>
<dbReference type="GO" id="GO:0005525">
    <property type="term" value="F:GTP binding"/>
    <property type="evidence" value="ECO:0007669"/>
    <property type="project" value="UniProtKB-KW"/>
</dbReference>
<dbReference type="SUPFAM" id="SSF54980">
    <property type="entry name" value="EF-G C-terminal domain-like"/>
    <property type="match status" value="1"/>
</dbReference>
<feature type="domain" description="Elongation factor EFG" evidence="5">
    <location>
        <begin position="11"/>
        <end position="98"/>
    </location>
</feature>
<dbReference type="InterPro" id="IPR014721">
    <property type="entry name" value="Ribsml_uS5_D2-typ_fold_subgr"/>
</dbReference>
<dbReference type="GO" id="GO:0032543">
    <property type="term" value="P:mitochondrial translation"/>
    <property type="evidence" value="ECO:0007669"/>
    <property type="project" value="TreeGrafter"/>
</dbReference>
<dbReference type="CDD" id="cd03713">
    <property type="entry name" value="EFG_mtEFG_C"/>
    <property type="match status" value="1"/>
</dbReference>
<dbReference type="InterPro" id="IPR000640">
    <property type="entry name" value="EFG_V-like"/>
</dbReference>
<dbReference type="InterPro" id="IPR035647">
    <property type="entry name" value="EFG_III/V"/>
</dbReference>
<keyword evidence="2" id="KW-0648">Protein biosynthesis</keyword>
<sequence>MKLLMRKGESIILEPIMNIEIVTMNEYSSSVLADLSQRRCEIQNVDTRGGNKVITAFVPLSNLLGYSTSLRSITSGNSTFTVEFSHYKAMESIFEEETIKRITGF</sequence>
<reference evidence="6" key="1">
    <citation type="journal article" date="2020" name="G3 (Bethesda)">
        <title>High-Quality Assemblies for Three Invasive Social Wasps from the &lt;i&gt;Vespula&lt;/i&gt; Genus.</title>
        <authorList>
            <person name="Harrop T.W.R."/>
            <person name="Guhlin J."/>
            <person name="McLaughlin G.M."/>
            <person name="Permina E."/>
            <person name="Stockwell P."/>
            <person name="Gilligan J."/>
            <person name="Le Lec M.F."/>
            <person name="Gruber M.A.M."/>
            <person name="Quinn O."/>
            <person name="Lovegrove M."/>
            <person name="Duncan E.J."/>
            <person name="Remnant E.J."/>
            <person name="Van Eeckhoven J."/>
            <person name="Graham B."/>
            <person name="Knapp R.A."/>
            <person name="Langford K.W."/>
            <person name="Kronenberg Z."/>
            <person name="Press M.O."/>
            <person name="Eacker S.M."/>
            <person name="Wilson-Rankin E.E."/>
            <person name="Purcell J."/>
            <person name="Lester P.J."/>
            <person name="Dearden P.K."/>
        </authorList>
    </citation>
    <scope>NUCLEOTIDE SEQUENCE</scope>
    <source>
        <strain evidence="6">Marl-1</strain>
    </source>
</reference>
<evidence type="ECO:0000256" key="2">
    <source>
        <dbReference type="ARBA" id="ARBA00022917"/>
    </source>
</evidence>
<evidence type="ECO:0000313" key="6">
    <source>
        <dbReference type="EMBL" id="KAF7382883.1"/>
    </source>
</evidence>
<dbReference type="InterPro" id="IPR035649">
    <property type="entry name" value="EFG_V"/>
</dbReference>
<protein>
    <recommendedName>
        <fullName evidence="5">Elongation factor EFG domain-containing protein</fullName>
    </recommendedName>
</protein>
<dbReference type="GO" id="GO:0003924">
    <property type="term" value="F:GTPase activity"/>
    <property type="evidence" value="ECO:0007669"/>
    <property type="project" value="TreeGrafter"/>
</dbReference>
<dbReference type="Gene3D" id="3.30.230.10">
    <property type="match status" value="1"/>
</dbReference>
<keyword evidence="1" id="KW-0547">Nucleotide-binding</keyword>
<evidence type="ECO:0000256" key="3">
    <source>
        <dbReference type="ARBA" id="ARBA00023128"/>
    </source>
</evidence>
<accession>A0A834J721</accession>
<gene>
    <name evidence="6" type="ORF">HZH66_013285</name>
</gene>
<dbReference type="Proteomes" id="UP000614350">
    <property type="component" value="Unassembled WGS sequence"/>
</dbReference>
<dbReference type="GO" id="GO:0005739">
    <property type="term" value="C:mitochondrion"/>
    <property type="evidence" value="ECO:0007669"/>
    <property type="project" value="TreeGrafter"/>
</dbReference>
<dbReference type="AlphaFoldDB" id="A0A834J721"/>
<evidence type="ECO:0000256" key="4">
    <source>
        <dbReference type="ARBA" id="ARBA00023134"/>
    </source>
</evidence>
<dbReference type="Pfam" id="PF00679">
    <property type="entry name" value="EFG_C"/>
    <property type="match status" value="1"/>
</dbReference>
<dbReference type="Gene3D" id="3.30.70.240">
    <property type="match status" value="1"/>
</dbReference>
<dbReference type="PANTHER" id="PTHR43261">
    <property type="entry name" value="TRANSLATION ELONGATION FACTOR G-RELATED"/>
    <property type="match status" value="1"/>
</dbReference>